<proteinExistence type="predicted"/>
<dbReference type="EMBL" id="JAAGBB010000033">
    <property type="protein sequence ID" value="MBR0667299.1"/>
    <property type="molecule type" value="Genomic_DNA"/>
</dbReference>
<evidence type="ECO:0000313" key="3">
    <source>
        <dbReference type="EMBL" id="MBR0667299.1"/>
    </source>
</evidence>
<feature type="transmembrane region" description="Helical" evidence="2">
    <location>
        <begin position="42"/>
        <end position="60"/>
    </location>
</feature>
<keyword evidence="2" id="KW-0472">Membrane</keyword>
<keyword evidence="2" id="KW-0812">Transmembrane</keyword>
<organism evidence="3 4">
    <name type="scientific">Plastoroseomonas hellenica</name>
    <dbReference type="NCBI Taxonomy" id="2687306"/>
    <lineage>
        <taxon>Bacteria</taxon>
        <taxon>Pseudomonadati</taxon>
        <taxon>Pseudomonadota</taxon>
        <taxon>Alphaproteobacteria</taxon>
        <taxon>Acetobacterales</taxon>
        <taxon>Acetobacteraceae</taxon>
        <taxon>Plastoroseomonas</taxon>
    </lineage>
</organism>
<feature type="transmembrane region" description="Helical" evidence="2">
    <location>
        <begin position="66"/>
        <end position="90"/>
    </location>
</feature>
<comment type="caution">
    <text evidence="3">The sequence shown here is derived from an EMBL/GenBank/DDBJ whole genome shotgun (WGS) entry which is preliminary data.</text>
</comment>
<gene>
    <name evidence="3" type="ORF">GXW71_23275</name>
</gene>
<accession>A0ABS5F451</accession>
<dbReference type="Proteomes" id="UP001196870">
    <property type="component" value="Unassembled WGS sequence"/>
</dbReference>
<evidence type="ECO:0000256" key="2">
    <source>
        <dbReference type="SAM" id="Phobius"/>
    </source>
</evidence>
<keyword evidence="2" id="KW-1133">Transmembrane helix</keyword>
<dbReference type="Pfam" id="PF09527">
    <property type="entry name" value="ATPase_gene1"/>
    <property type="match status" value="1"/>
</dbReference>
<dbReference type="InterPro" id="IPR032820">
    <property type="entry name" value="ATPase_put"/>
</dbReference>
<name>A0ABS5F451_9PROT</name>
<keyword evidence="4" id="KW-1185">Reference proteome</keyword>
<feature type="region of interest" description="Disordered" evidence="1">
    <location>
        <begin position="1"/>
        <end position="31"/>
    </location>
</feature>
<feature type="compositionally biased region" description="Basic and acidic residues" evidence="1">
    <location>
        <begin position="1"/>
        <end position="11"/>
    </location>
</feature>
<evidence type="ECO:0000256" key="1">
    <source>
        <dbReference type="SAM" id="MobiDB-lite"/>
    </source>
</evidence>
<sequence>MAEDNGFEKRLKQARARQGLDPAQKTRGGLPSGSTWGVGFRAGVEVVSALIVGVALGVILDRWLGTWPWLFLVFFVVGSVAGVLNVYRLFTPRSGADRTRR</sequence>
<evidence type="ECO:0000313" key="4">
    <source>
        <dbReference type="Proteomes" id="UP001196870"/>
    </source>
</evidence>
<dbReference type="RefSeq" id="WP_211855083.1">
    <property type="nucleotide sequence ID" value="NZ_JAAGBB010000033.1"/>
</dbReference>
<protein>
    <submittedName>
        <fullName evidence="3">AtpZ/AtpI family protein</fullName>
    </submittedName>
</protein>
<reference evidence="4" key="1">
    <citation type="journal article" date="2021" name="Syst. Appl. Microbiol.">
        <title>Roseomonas hellenica sp. nov., isolated from roots of wild-growing Alkanna tinctoria.</title>
        <authorList>
            <person name="Rat A."/>
            <person name="Naranjo H.D."/>
            <person name="Lebbe L."/>
            <person name="Cnockaert M."/>
            <person name="Krigas N."/>
            <person name="Grigoriadou K."/>
            <person name="Maloupa E."/>
            <person name="Willems A."/>
        </authorList>
    </citation>
    <scope>NUCLEOTIDE SEQUENCE [LARGE SCALE GENOMIC DNA]</scope>
    <source>
        <strain evidence="4">LMG 31523</strain>
    </source>
</reference>